<feature type="domain" description="Glycosyl hydrolase family 59 central" evidence="14">
    <location>
        <begin position="350"/>
        <end position="463"/>
    </location>
</feature>
<dbReference type="Gene3D" id="3.20.20.80">
    <property type="entry name" value="Glycosidases"/>
    <property type="match status" value="1"/>
</dbReference>
<evidence type="ECO:0000313" key="16">
    <source>
        <dbReference type="EMBL" id="KAK6186130.1"/>
    </source>
</evidence>
<organism evidence="16 17">
    <name type="scientific">Patella caerulea</name>
    <name type="common">Rayed Mediterranean limpet</name>
    <dbReference type="NCBI Taxonomy" id="87958"/>
    <lineage>
        <taxon>Eukaryota</taxon>
        <taxon>Metazoa</taxon>
        <taxon>Spiralia</taxon>
        <taxon>Lophotrochozoa</taxon>
        <taxon>Mollusca</taxon>
        <taxon>Gastropoda</taxon>
        <taxon>Patellogastropoda</taxon>
        <taxon>Patelloidea</taxon>
        <taxon>Patellidae</taxon>
        <taxon>Patella</taxon>
    </lineage>
</organism>
<dbReference type="SUPFAM" id="SSF51445">
    <property type="entry name" value="(Trans)glycosidases"/>
    <property type="match status" value="1"/>
</dbReference>
<dbReference type="Pfam" id="PF21708">
    <property type="entry name" value="Glyco_hydro_59_C"/>
    <property type="match status" value="1"/>
</dbReference>
<evidence type="ECO:0000256" key="8">
    <source>
        <dbReference type="ARBA" id="ARBA00023157"/>
    </source>
</evidence>
<evidence type="ECO:0000259" key="13">
    <source>
        <dbReference type="Pfam" id="PF02057"/>
    </source>
</evidence>
<accession>A0AAN8JZN8</accession>
<keyword evidence="9" id="KW-0325">Glycoprotein</keyword>
<dbReference type="GO" id="GO:0004336">
    <property type="term" value="F:galactosylceramidase activity"/>
    <property type="evidence" value="ECO:0007669"/>
    <property type="project" value="UniProtKB-EC"/>
</dbReference>
<evidence type="ECO:0000256" key="5">
    <source>
        <dbReference type="ARBA" id="ARBA00022919"/>
    </source>
</evidence>
<dbReference type="Pfam" id="PF02057">
    <property type="entry name" value="Glyco_hydro_59"/>
    <property type="match status" value="1"/>
</dbReference>
<evidence type="ECO:0000256" key="2">
    <source>
        <dbReference type="ARBA" id="ARBA00012657"/>
    </source>
</evidence>
<reference evidence="16 17" key="1">
    <citation type="submission" date="2024-01" db="EMBL/GenBank/DDBJ databases">
        <title>The genome of the rayed Mediterranean limpet Patella caerulea (Linnaeus, 1758).</title>
        <authorList>
            <person name="Anh-Thu Weber A."/>
            <person name="Halstead-Nussloch G."/>
        </authorList>
    </citation>
    <scope>NUCLEOTIDE SEQUENCE [LARGE SCALE GENOMIC DNA]</scope>
    <source>
        <strain evidence="16">AATW-2023a</strain>
        <tissue evidence="16">Whole specimen</tissue>
    </source>
</reference>
<keyword evidence="17" id="KW-1185">Reference proteome</keyword>
<dbReference type="GO" id="GO:0006683">
    <property type="term" value="P:galactosylceramide catabolic process"/>
    <property type="evidence" value="ECO:0007669"/>
    <property type="project" value="InterPro"/>
</dbReference>
<dbReference type="InterPro" id="IPR035394">
    <property type="entry name" value="Glyco_hydro_59_dom"/>
</dbReference>
<keyword evidence="5" id="KW-0746">Sphingolipid metabolism</keyword>
<gene>
    <name evidence="16" type="ORF">SNE40_008227</name>
</gene>
<sequence length="684" mass="76278">MFLKLAYCYIGFSLLLLHIVASSTLEQRDVRIYSVDDNLGYGRRFDGIGGISGTATSKLLRNYPDQQRNEILDFLFKPNFGASIQILKVEVGADADTTVGTESSHMHYPWDENYNRGYEWWMMSEAKKRNPNIKLYGLPWGYPGWLRDAQGTPWGFPNRTATYMVKWIRGAKLHHNLDIDYIGLWNERPYSIDYIKIFRSMLDAAGFNNTMILGSDNHWDIAEDILKDPELAKAVSVIGAHFPGTFSTDSAVKTNKTLWASADYSTFNDEVGGGCWARILNQNYVNGLMTATISWNLIASYYFPLPFYEQGLMTAMEPWSGHYEVKSPIWVTAHTSQFTDIGWDYLHHDHGVGLLDNGGSYVALTSPDRKQLTIVIETMTHDHSICIRPGLPSYQVGAQSFSFQLNGSYANIKQFNVWHSKPGFYLKNSTFFVKEAPLQVVNGMVSLDVGVDEVITLTTVDTGVKGSYPESPISKSFPLPYTEDFEGYDINGDAYNLAQQTGAFEVLDHDGNKVLQQMVLSQPVINCGVDSLNTSLNLVGSYYWTDISISIDVLVSGVNTTDGVYVGARINLGACKAPEALGLYFYLYPKEGRFSVFEGFLHKSKLAGGKIGPVSQDTFTNMKLTVKNDLATGYLNNKTLFVVRFPDEVVNGFVGFGTRPYGLAKFDNLKIEAVPGGRLPGQPS</sequence>
<proteinExistence type="inferred from homology"/>
<evidence type="ECO:0000256" key="7">
    <source>
        <dbReference type="ARBA" id="ARBA00023098"/>
    </source>
</evidence>
<dbReference type="EC" id="3.2.1.46" evidence="2"/>
<dbReference type="InterPro" id="IPR001286">
    <property type="entry name" value="Glyco_hydro_59"/>
</dbReference>
<evidence type="ECO:0000256" key="1">
    <source>
        <dbReference type="ARBA" id="ARBA00005637"/>
    </source>
</evidence>
<evidence type="ECO:0000256" key="3">
    <source>
        <dbReference type="ARBA" id="ARBA00022729"/>
    </source>
</evidence>
<dbReference type="InterPro" id="IPR013785">
    <property type="entry name" value="Aldolase_TIM"/>
</dbReference>
<keyword evidence="6" id="KW-0442">Lipid degradation</keyword>
<dbReference type="FunFam" id="3.20.20.80:FF:000026">
    <property type="entry name" value="galactocerebrosidase precursor"/>
    <property type="match status" value="1"/>
</dbReference>
<dbReference type="PANTHER" id="PTHR15172:SF1">
    <property type="entry name" value="GALACTOCEREBROSIDASE"/>
    <property type="match status" value="1"/>
</dbReference>
<evidence type="ECO:0000256" key="9">
    <source>
        <dbReference type="ARBA" id="ARBA00023180"/>
    </source>
</evidence>
<evidence type="ECO:0000313" key="17">
    <source>
        <dbReference type="Proteomes" id="UP001347796"/>
    </source>
</evidence>
<keyword evidence="3 12" id="KW-0732">Signal</keyword>
<feature type="domain" description="Glycosyl hydrolase family 59 C-terminal lectin" evidence="15">
    <location>
        <begin position="499"/>
        <end position="673"/>
    </location>
</feature>
<comment type="similarity">
    <text evidence="1">Belongs to the glycosyl hydrolase 59 family.</text>
</comment>
<dbReference type="Proteomes" id="UP001347796">
    <property type="component" value="Unassembled WGS sequence"/>
</dbReference>
<dbReference type="GO" id="GO:0005764">
    <property type="term" value="C:lysosome"/>
    <property type="evidence" value="ECO:0007669"/>
    <property type="project" value="TreeGrafter"/>
</dbReference>
<dbReference type="Gene3D" id="2.60.120.560">
    <property type="entry name" value="Exo-inulinase, domain 1"/>
    <property type="match status" value="1"/>
</dbReference>
<protein>
    <recommendedName>
        <fullName evidence="2">galactosylceramidase</fullName>
        <ecNumber evidence="2">3.2.1.46</ecNumber>
    </recommendedName>
    <alternativeName>
        <fullName evidence="11">Galactosylceramidase</fullName>
    </alternativeName>
</protein>
<comment type="caution">
    <text evidence="16">The sequence shown here is derived from an EMBL/GenBank/DDBJ whole genome shotgun (WGS) entry which is preliminary data.</text>
</comment>
<feature type="chain" id="PRO_5042925781" description="galactosylceramidase" evidence="12">
    <location>
        <begin position="23"/>
        <end position="684"/>
    </location>
</feature>
<evidence type="ECO:0000259" key="14">
    <source>
        <dbReference type="Pfam" id="PF17387"/>
    </source>
</evidence>
<evidence type="ECO:0000256" key="10">
    <source>
        <dbReference type="ARBA" id="ARBA00023295"/>
    </source>
</evidence>
<dbReference type="InterPro" id="IPR017853">
    <property type="entry name" value="GH"/>
</dbReference>
<evidence type="ECO:0000259" key="15">
    <source>
        <dbReference type="Pfam" id="PF21708"/>
    </source>
</evidence>
<keyword evidence="10" id="KW-0326">Glycosidase</keyword>
<dbReference type="InterPro" id="IPR049162">
    <property type="entry name" value="GH59_C"/>
</dbReference>
<dbReference type="Pfam" id="PF17387">
    <property type="entry name" value="Glyco_hydro_59M"/>
    <property type="match status" value="1"/>
</dbReference>
<dbReference type="EMBL" id="JAZGQO010000006">
    <property type="protein sequence ID" value="KAK6186130.1"/>
    <property type="molecule type" value="Genomic_DNA"/>
</dbReference>
<feature type="domain" description="Glycosyl hydrolase family 59 catalytic" evidence="13">
    <location>
        <begin position="45"/>
        <end position="337"/>
    </location>
</feature>
<keyword evidence="4" id="KW-0378">Hydrolase</keyword>
<evidence type="ECO:0000256" key="4">
    <source>
        <dbReference type="ARBA" id="ARBA00022801"/>
    </source>
</evidence>
<dbReference type="GO" id="GO:0016020">
    <property type="term" value="C:membrane"/>
    <property type="evidence" value="ECO:0007669"/>
    <property type="project" value="GOC"/>
</dbReference>
<dbReference type="Gene3D" id="3.20.20.70">
    <property type="entry name" value="Aldolase class I"/>
    <property type="match status" value="1"/>
</dbReference>
<evidence type="ECO:0000256" key="6">
    <source>
        <dbReference type="ARBA" id="ARBA00022963"/>
    </source>
</evidence>
<evidence type="ECO:0000256" key="12">
    <source>
        <dbReference type="SAM" id="SignalP"/>
    </source>
</evidence>
<evidence type="ECO:0000256" key="11">
    <source>
        <dbReference type="ARBA" id="ARBA00033098"/>
    </source>
</evidence>
<name>A0AAN8JZN8_PATCE</name>
<feature type="signal peptide" evidence="12">
    <location>
        <begin position="1"/>
        <end position="22"/>
    </location>
</feature>
<dbReference type="PRINTS" id="PR00850">
    <property type="entry name" value="GLHYDRLASE59"/>
</dbReference>
<dbReference type="PANTHER" id="PTHR15172">
    <property type="entry name" value="GALACTOCEREBROSIDASE"/>
    <property type="match status" value="1"/>
</dbReference>
<keyword evidence="7" id="KW-0443">Lipid metabolism</keyword>
<keyword evidence="8" id="KW-1015">Disulfide bond</keyword>
<dbReference type="InterPro" id="IPR049161">
    <property type="entry name" value="GH59_cat"/>
</dbReference>
<dbReference type="AlphaFoldDB" id="A0AAN8JZN8"/>